<feature type="binding site" evidence="9">
    <location>
        <begin position="57"/>
        <end position="61"/>
    </location>
    <ligand>
        <name>GTP</name>
        <dbReference type="ChEBI" id="CHEBI:37565"/>
        <label>1</label>
    </ligand>
</feature>
<dbReference type="NCBIfam" id="TIGR03594">
    <property type="entry name" value="GTPase_EngA"/>
    <property type="match status" value="1"/>
</dbReference>
<dbReference type="KEGG" id="ment:CS528_01060"/>
<organism evidence="13 14">
    <name type="scientific">Mesoplasma entomophilum</name>
    <dbReference type="NCBI Taxonomy" id="2149"/>
    <lineage>
        <taxon>Bacteria</taxon>
        <taxon>Bacillati</taxon>
        <taxon>Mycoplasmatota</taxon>
        <taxon>Mollicutes</taxon>
        <taxon>Entomoplasmatales</taxon>
        <taxon>Entomoplasmataceae</taxon>
        <taxon>Mesoplasma</taxon>
    </lineage>
</organism>
<dbReference type="CDD" id="cd01895">
    <property type="entry name" value="EngA2"/>
    <property type="match status" value="1"/>
</dbReference>
<name>A0A3S5XZM0_9MOLU</name>
<dbReference type="Proteomes" id="UP000232226">
    <property type="component" value="Chromosome"/>
</dbReference>
<dbReference type="Pfam" id="PF14714">
    <property type="entry name" value="KH_dom-like"/>
    <property type="match status" value="1"/>
</dbReference>
<dbReference type="Gene3D" id="3.30.300.20">
    <property type="match status" value="1"/>
</dbReference>
<dbReference type="InterPro" id="IPR005225">
    <property type="entry name" value="Small_GTP-bd"/>
</dbReference>
<dbReference type="PRINTS" id="PR00326">
    <property type="entry name" value="GTP1OBG"/>
</dbReference>
<dbReference type="RefSeq" id="WP_099651043.1">
    <property type="nucleotide sequence ID" value="NZ_CP022507.1"/>
</dbReference>
<dbReference type="Gene3D" id="3.40.50.300">
    <property type="entry name" value="P-loop containing nucleotide triphosphate hydrolases"/>
    <property type="match status" value="2"/>
</dbReference>
<dbReference type="InterPro" id="IPR027417">
    <property type="entry name" value="P-loop_NTPase"/>
</dbReference>
<evidence type="ECO:0000259" key="12">
    <source>
        <dbReference type="PROSITE" id="PS51712"/>
    </source>
</evidence>
<comment type="subunit">
    <text evidence="9">Associates with the 50S ribosomal subunit.</text>
</comment>
<keyword evidence="3 9" id="KW-0690">Ribosome biogenesis</keyword>
<keyword evidence="6 9" id="KW-0342">GTP-binding</keyword>
<evidence type="ECO:0000256" key="3">
    <source>
        <dbReference type="ARBA" id="ARBA00022517"/>
    </source>
</evidence>
<comment type="function">
    <text evidence="8 9 11">GTPase that plays an essential role in the late steps of ribosome biogenesis.</text>
</comment>
<dbReference type="GO" id="GO:0043022">
    <property type="term" value="F:ribosome binding"/>
    <property type="evidence" value="ECO:0007669"/>
    <property type="project" value="TreeGrafter"/>
</dbReference>
<feature type="domain" description="EngA-type G" evidence="12">
    <location>
        <begin position="4"/>
        <end position="167"/>
    </location>
</feature>
<protein>
    <recommendedName>
        <fullName evidence="2 9">GTPase Der</fullName>
    </recommendedName>
    <alternativeName>
        <fullName evidence="7 9">GTP-binding protein EngA</fullName>
    </alternativeName>
</protein>
<proteinExistence type="inferred from homology"/>
<feature type="binding site" evidence="9">
    <location>
        <begin position="119"/>
        <end position="122"/>
    </location>
    <ligand>
        <name>GTP</name>
        <dbReference type="ChEBI" id="CHEBI:37565"/>
        <label>1</label>
    </ligand>
</feature>
<keyword evidence="14" id="KW-1185">Reference proteome</keyword>
<accession>A0A3S5XZM0</accession>
<keyword evidence="4 11" id="KW-0677">Repeat</keyword>
<dbReference type="NCBIfam" id="TIGR00231">
    <property type="entry name" value="small_GTP"/>
    <property type="match status" value="2"/>
</dbReference>
<dbReference type="GO" id="GO:0042254">
    <property type="term" value="P:ribosome biogenesis"/>
    <property type="evidence" value="ECO:0007669"/>
    <property type="project" value="UniProtKB-KW"/>
</dbReference>
<gene>
    <name evidence="9 13" type="primary">der</name>
    <name evidence="13" type="ORF">CS528_01060</name>
</gene>
<dbReference type="CDD" id="cd01894">
    <property type="entry name" value="EngA1"/>
    <property type="match status" value="1"/>
</dbReference>
<feature type="binding site" evidence="9">
    <location>
        <begin position="181"/>
        <end position="188"/>
    </location>
    <ligand>
        <name>GTP</name>
        <dbReference type="ChEBI" id="CHEBI:37565"/>
        <label>2</label>
    </ligand>
</feature>
<dbReference type="InterPro" id="IPR031166">
    <property type="entry name" value="G_ENGA"/>
</dbReference>
<dbReference type="SMART" id="SM00173">
    <property type="entry name" value="RAS"/>
    <property type="match status" value="1"/>
</dbReference>
<evidence type="ECO:0000256" key="2">
    <source>
        <dbReference type="ARBA" id="ARBA00020953"/>
    </source>
</evidence>
<evidence type="ECO:0000313" key="14">
    <source>
        <dbReference type="Proteomes" id="UP000232226"/>
    </source>
</evidence>
<evidence type="ECO:0000256" key="10">
    <source>
        <dbReference type="PROSITE-ProRule" id="PRU01049"/>
    </source>
</evidence>
<keyword evidence="5 9" id="KW-0547">Nucleotide-binding</keyword>
<evidence type="ECO:0000256" key="9">
    <source>
        <dbReference type="HAMAP-Rule" id="MF_00195"/>
    </source>
</evidence>
<dbReference type="EMBL" id="CP024411">
    <property type="protein sequence ID" value="ATQ35359.1"/>
    <property type="molecule type" value="Genomic_DNA"/>
</dbReference>
<dbReference type="InterPro" id="IPR032859">
    <property type="entry name" value="KH_dom-like"/>
</dbReference>
<reference evidence="13 14" key="1">
    <citation type="submission" date="2017-10" db="EMBL/GenBank/DDBJ databases">
        <title>Complete Genome Sequence of Mesoplasma entomophilum.</title>
        <authorList>
            <person name="Knight T.F."/>
            <person name="Citino T."/>
            <person name="Rubinstein R."/>
            <person name="Neuschaefer Z."/>
        </authorList>
    </citation>
    <scope>NUCLEOTIDE SEQUENCE [LARGE SCALE GENOMIC DNA]</scope>
    <source>
        <strain evidence="13 14">TAC</strain>
    </source>
</reference>
<feature type="binding site" evidence="9">
    <location>
        <begin position="10"/>
        <end position="17"/>
    </location>
    <ligand>
        <name>GTP</name>
        <dbReference type="ChEBI" id="CHEBI:37565"/>
        <label>1</label>
    </ligand>
</feature>
<feature type="binding site" evidence="9">
    <location>
        <begin position="293"/>
        <end position="296"/>
    </location>
    <ligand>
        <name>GTP</name>
        <dbReference type="ChEBI" id="CHEBI:37565"/>
        <label>2</label>
    </ligand>
</feature>
<dbReference type="PANTHER" id="PTHR43834:SF6">
    <property type="entry name" value="GTPASE DER"/>
    <property type="match status" value="1"/>
</dbReference>
<dbReference type="PANTHER" id="PTHR43834">
    <property type="entry name" value="GTPASE DER"/>
    <property type="match status" value="1"/>
</dbReference>
<evidence type="ECO:0000256" key="11">
    <source>
        <dbReference type="RuleBase" id="RU004481"/>
    </source>
</evidence>
<dbReference type="AlphaFoldDB" id="A0A3S5XZM0"/>
<feature type="domain" description="EngA-type G" evidence="12">
    <location>
        <begin position="175"/>
        <end position="350"/>
    </location>
</feature>
<dbReference type="FunFam" id="3.40.50.300:FF:000057">
    <property type="entry name" value="GTPase Der"/>
    <property type="match status" value="1"/>
</dbReference>
<dbReference type="FunFam" id="3.40.50.300:FF:000040">
    <property type="entry name" value="GTPase Der"/>
    <property type="match status" value="1"/>
</dbReference>
<dbReference type="FunFam" id="3.30.300.20:FF:000004">
    <property type="entry name" value="GTPase Der"/>
    <property type="match status" value="1"/>
</dbReference>
<dbReference type="HAMAP" id="MF_00195">
    <property type="entry name" value="GTPase_Der"/>
    <property type="match status" value="1"/>
</dbReference>
<dbReference type="PIRSF" id="PIRSF006485">
    <property type="entry name" value="GTP-binding_EngA"/>
    <property type="match status" value="1"/>
</dbReference>
<comment type="similarity">
    <text evidence="1 9 10 11">Belongs to the TRAFAC class TrmE-Era-EngA-EngB-Septin-like GTPase superfamily. EngA (Der) GTPase family.</text>
</comment>
<dbReference type="InterPro" id="IPR006073">
    <property type="entry name" value="GTP-bd"/>
</dbReference>
<dbReference type="GO" id="GO:0005525">
    <property type="term" value="F:GTP binding"/>
    <property type="evidence" value="ECO:0007669"/>
    <property type="project" value="UniProtKB-UniRule"/>
</dbReference>
<dbReference type="PROSITE" id="PS51712">
    <property type="entry name" value="G_ENGA"/>
    <property type="match status" value="2"/>
</dbReference>
<evidence type="ECO:0000256" key="8">
    <source>
        <dbReference type="ARBA" id="ARBA00053470"/>
    </source>
</evidence>
<dbReference type="SUPFAM" id="SSF52540">
    <property type="entry name" value="P-loop containing nucleoside triphosphate hydrolases"/>
    <property type="match status" value="2"/>
</dbReference>
<feature type="binding site" evidence="9">
    <location>
        <begin position="228"/>
        <end position="232"/>
    </location>
    <ligand>
        <name>GTP</name>
        <dbReference type="ChEBI" id="CHEBI:37565"/>
        <label>2</label>
    </ligand>
</feature>
<sequence length="435" mass="49257">MKKGIVAIVGRPNVGKSSLFNRIIREKKSIVEDTPGVTRDRIYGTAEWLTREFIVIDTGGITLEDQPFAKEIKVQAEIAMEEADVIVFLLNHQEGLSDEDKMIAKILYKTKKPIVLAVNKYDKKTSNFDQYEYMSLGFGEPILISATHGIGTGDLLDDIIHQMPSNDEINKDNRTRVSIIGRPNVGKSSLVNSLIGEERMIVSDIPGTTLDAVDSVVKVNNIEYTLIDTAGIRKKSKIFQNVEKYSYLRSLTTINGSDVVLLMLDASVPISDLDTNIGGLAFEERKPIIIIANKWDLVENKEKEILKKEDEIRAYFKYLAYAKILFVSAHDKTRITKIFTAVEDIRTALDKKIKTSVFNEVLNKAQLINPAPNFNGGRLKIYYGAQVEAYLPTFVLFVNNPDYVHFSYKRFLENQIRLQFGFEGVPMSIIFRERK</sequence>
<evidence type="ECO:0000256" key="6">
    <source>
        <dbReference type="ARBA" id="ARBA00023134"/>
    </source>
</evidence>
<evidence type="ECO:0000313" key="13">
    <source>
        <dbReference type="EMBL" id="ATQ35359.1"/>
    </source>
</evidence>
<evidence type="ECO:0000256" key="4">
    <source>
        <dbReference type="ARBA" id="ARBA00022737"/>
    </source>
</evidence>
<dbReference type="InterPro" id="IPR015946">
    <property type="entry name" value="KH_dom-like_a/b"/>
</dbReference>
<evidence type="ECO:0000256" key="1">
    <source>
        <dbReference type="ARBA" id="ARBA00008279"/>
    </source>
</evidence>
<dbReference type="InterPro" id="IPR016484">
    <property type="entry name" value="GTPase_Der"/>
</dbReference>
<evidence type="ECO:0000256" key="5">
    <source>
        <dbReference type="ARBA" id="ARBA00022741"/>
    </source>
</evidence>
<dbReference type="Pfam" id="PF01926">
    <property type="entry name" value="MMR_HSR1"/>
    <property type="match status" value="2"/>
</dbReference>
<evidence type="ECO:0000256" key="7">
    <source>
        <dbReference type="ARBA" id="ARBA00032345"/>
    </source>
</evidence>